<keyword evidence="2" id="KW-0687">Ribonucleoprotein</keyword>
<dbReference type="SMART" id="SM01374">
    <property type="entry name" value="Ribosomal_L14"/>
    <property type="match status" value="1"/>
</dbReference>
<evidence type="ECO:0000256" key="1">
    <source>
        <dbReference type="ARBA" id="ARBA00022980"/>
    </source>
</evidence>
<dbReference type="CDD" id="cd00337">
    <property type="entry name" value="Ribosomal_uL14"/>
    <property type="match status" value="1"/>
</dbReference>
<evidence type="ECO:0000313" key="3">
    <source>
        <dbReference type="EMBL" id="EQD54965.1"/>
    </source>
</evidence>
<dbReference type="GO" id="GO:0022625">
    <property type="term" value="C:cytosolic large ribosomal subunit"/>
    <property type="evidence" value="ECO:0007669"/>
    <property type="project" value="TreeGrafter"/>
</dbReference>
<name>T1BLX8_9ZZZZ</name>
<comment type="caution">
    <text evidence="3">The sequence shown here is derived from an EMBL/GenBank/DDBJ whole genome shotgun (WGS) entry which is preliminary data.</text>
</comment>
<gene>
    <name evidence="3" type="ORF">B2A_05929</name>
</gene>
<sequence>MKGVAGRRGRGLPKGARLDCADNTGAKIVEIIAVHNWHGTHRRYPRAGIADLVIVSVKKGTPEMRRQVLHAVIVRSRSPIRRADGTRLQFEDNAAVITTETGEL</sequence>
<dbReference type="EMBL" id="AUZZ01004151">
    <property type="protein sequence ID" value="EQD54965.1"/>
    <property type="molecule type" value="Genomic_DNA"/>
</dbReference>
<dbReference type="PROSITE" id="PS00049">
    <property type="entry name" value="RIBOSOMAL_L14"/>
    <property type="match status" value="1"/>
</dbReference>
<dbReference type="PANTHER" id="PTHR11761">
    <property type="entry name" value="50S/60S RIBOSOMAL PROTEIN L14/L23"/>
    <property type="match status" value="1"/>
</dbReference>
<protein>
    <submittedName>
        <fullName evidence="3">50S ribosomal protein L14P</fullName>
    </submittedName>
</protein>
<evidence type="ECO:0000256" key="2">
    <source>
        <dbReference type="ARBA" id="ARBA00023274"/>
    </source>
</evidence>
<dbReference type="GO" id="GO:0003735">
    <property type="term" value="F:structural constituent of ribosome"/>
    <property type="evidence" value="ECO:0007669"/>
    <property type="project" value="InterPro"/>
</dbReference>
<reference evidence="3" key="2">
    <citation type="journal article" date="2014" name="ISME J.">
        <title>Microbial stratification in low pH oxic and suboxic macroscopic growths along an acid mine drainage.</title>
        <authorList>
            <person name="Mendez-Garcia C."/>
            <person name="Mesa V."/>
            <person name="Sprenger R.R."/>
            <person name="Richter M."/>
            <person name="Diez M.S."/>
            <person name="Solano J."/>
            <person name="Bargiela R."/>
            <person name="Golyshina O.V."/>
            <person name="Manteca A."/>
            <person name="Ramos J.L."/>
            <person name="Gallego J.R."/>
            <person name="Llorente I."/>
            <person name="Martins Dos Santos V.A."/>
            <person name="Jensen O.N."/>
            <person name="Pelaez A.I."/>
            <person name="Sanchez J."/>
            <person name="Ferrer M."/>
        </authorList>
    </citation>
    <scope>NUCLEOTIDE SEQUENCE</scope>
</reference>
<dbReference type="GO" id="GO:0070180">
    <property type="term" value="F:large ribosomal subunit rRNA binding"/>
    <property type="evidence" value="ECO:0007669"/>
    <property type="project" value="TreeGrafter"/>
</dbReference>
<dbReference type="AlphaFoldDB" id="T1BLX8"/>
<dbReference type="SUPFAM" id="SSF50193">
    <property type="entry name" value="Ribosomal protein L14"/>
    <property type="match status" value="1"/>
</dbReference>
<feature type="non-terminal residue" evidence="3">
    <location>
        <position position="104"/>
    </location>
</feature>
<proteinExistence type="predicted"/>
<dbReference type="InterPro" id="IPR036853">
    <property type="entry name" value="Ribosomal_uL14_sf"/>
</dbReference>
<accession>T1BLX8</accession>
<dbReference type="InterPro" id="IPR019972">
    <property type="entry name" value="Ribosomal_uL14_CS"/>
</dbReference>
<keyword evidence="1 3" id="KW-0689">Ribosomal protein</keyword>
<dbReference type="InterPro" id="IPR000218">
    <property type="entry name" value="Ribosomal_uL14"/>
</dbReference>
<dbReference type="Gene3D" id="2.40.150.20">
    <property type="entry name" value="Ribosomal protein L14"/>
    <property type="match status" value="1"/>
</dbReference>
<dbReference type="PANTHER" id="PTHR11761:SF8">
    <property type="entry name" value="LARGE RIBOSOMAL SUBUNIT PROTEIN UL14"/>
    <property type="match status" value="1"/>
</dbReference>
<reference evidence="3" key="1">
    <citation type="submission" date="2013-08" db="EMBL/GenBank/DDBJ databases">
        <authorList>
            <person name="Mendez C."/>
            <person name="Richter M."/>
            <person name="Ferrer M."/>
            <person name="Sanchez J."/>
        </authorList>
    </citation>
    <scope>NUCLEOTIDE SEQUENCE</scope>
</reference>
<dbReference type="Pfam" id="PF00238">
    <property type="entry name" value="Ribosomal_L14"/>
    <property type="match status" value="1"/>
</dbReference>
<dbReference type="GO" id="GO:0006412">
    <property type="term" value="P:translation"/>
    <property type="evidence" value="ECO:0007669"/>
    <property type="project" value="InterPro"/>
</dbReference>
<organism evidence="3">
    <name type="scientific">mine drainage metagenome</name>
    <dbReference type="NCBI Taxonomy" id="410659"/>
    <lineage>
        <taxon>unclassified sequences</taxon>
        <taxon>metagenomes</taxon>
        <taxon>ecological metagenomes</taxon>
    </lineage>
</organism>